<name>A0A3M0KR11_HIRRU</name>
<dbReference type="AlphaFoldDB" id="A0A3M0KR11"/>
<dbReference type="EMBL" id="QRBI01000104">
    <property type="protein sequence ID" value="RMC15543.1"/>
    <property type="molecule type" value="Genomic_DNA"/>
</dbReference>
<protein>
    <submittedName>
        <fullName evidence="1">Uncharacterized protein</fullName>
    </submittedName>
</protein>
<accession>A0A3M0KR11</accession>
<comment type="caution">
    <text evidence="1">The sequence shown here is derived from an EMBL/GenBank/DDBJ whole genome shotgun (WGS) entry which is preliminary data.</text>
</comment>
<evidence type="ECO:0000313" key="2">
    <source>
        <dbReference type="Proteomes" id="UP000269221"/>
    </source>
</evidence>
<proteinExistence type="predicted"/>
<sequence>MLSRCQGDAMRVPGRYQSAFFPPVIPLPPWPTTLGFDDHLVHMVTFAEARTAVNFLRILEVSDQLISRNNLQFGTGVQ</sequence>
<evidence type="ECO:0000313" key="1">
    <source>
        <dbReference type="EMBL" id="RMC15543.1"/>
    </source>
</evidence>
<gene>
    <name evidence="1" type="ORF">DUI87_07738</name>
</gene>
<keyword evidence="2" id="KW-1185">Reference proteome</keyword>
<organism evidence="1 2">
    <name type="scientific">Hirundo rustica rustica</name>
    <dbReference type="NCBI Taxonomy" id="333673"/>
    <lineage>
        <taxon>Eukaryota</taxon>
        <taxon>Metazoa</taxon>
        <taxon>Chordata</taxon>
        <taxon>Craniata</taxon>
        <taxon>Vertebrata</taxon>
        <taxon>Euteleostomi</taxon>
        <taxon>Archelosauria</taxon>
        <taxon>Archosauria</taxon>
        <taxon>Dinosauria</taxon>
        <taxon>Saurischia</taxon>
        <taxon>Theropoda</taxon>
        <taxon>Coelurosauria</taxon>
        <taxon>Aves</taxon>
        <taxon>Neognathae</taxon>
        <taxon>Neoaves</taxon>
        <taxon>Telluraves</taxon>
        <taxon>Australaves</taxon>
        <taxon>Passeriformes</taxon>
        <taxon>Sylvioidea</taxon>
        <taxon>Hirundinidae</taxon>
        <taxon>Hirundo</taxon>
    </lineage>
</organism>
<reference evidence="1 2" key="1">
    <citation type="submission" date="2018-07" db="EMBL/GenBank/DDBJ databases">
        <title>A high quality draft genome assembly of the barn swallow (H. rustica rustica).</title>
        <authorList>
            <person name="Formenti G."/>
            <person name="Chiara M."/>
            <person name="Poveda L."/>
            <person name="Francoijs K.-J."/>
            <person name="Bonisoli-Alquati A."/>
            <person name="Canova L."/>
            <person name="Gianfranceschi L."/>
            <person name="Horner D.S."/>
            <person name="Saino N."/>
        </authorList>
    </citation>
    <scope>NUCLEOTIDE SEQUENCE [LARGE SCALE GENOMIC DNA]</scope>
    <source>
        <strain evidence="1">Chelidonia</strain>
        <tissue evidence="1">Blood</tissue>
    </source>
</reference>
<dbReference type="Proteomes" id="UP000269221">
    <property type="component" value="Unassembled WGS sequence"/>
</dbReference>